<comment type="caution">
    <text evidence="2">The sequence shown here is derived from an EMBL/GenBank/DDBJ whole genome shotgun (WGS) entry which is preliminary data.</text>
</comment>
<organism evidence="2 3">
    <name type="scientific">Mycena rosella</name>
    <name type="common">Pink bonnet</name>
    <name type="synonym">Agaricus rosellus</name>
    <dbReference type="NCBI Taxonomy" id="1033263"/>
    <lineage>
        <taxon>Eukaryota</taxon>
        <taxon>Fungi</taxon>
        <taxon>Dikarya</taxon>
        <taxon>Basidiomycota</taxon>
        <taxon>Agaricomycotina</taxon>
        <taxon>Agaricomycetes</taxon>
        <taxon>Agaricomycetidae</taxon>
        <taxon>Agaricales</taxon>
        <taxon>Marasmiineae</taxon>
        <taxon>Mycenaceae</taxon>
        <taxon>Mycena</taxon>
    </lineage>
</organism>
<feature type="region of interest" description="Disordered" evidence="1">
    <location>
        <begin position="24"/>
        <end position="60"/>
    </location>
</feature>
<evidence type="ECO:0000313" key="3">
    <source>
        <dbReference type="Proteomes" id="UP001221757"/>
    </source>
</evidence>
<reference evidence="2" key="1">
    <citation type="submission" date="2023-03" db="EMBL/GenBank/DDBJ databases">
        <title>Massive genome expansion in bonnet fungi (Mycena s.s.) driven by repeated elements and novel gene families across ecological guilds.</title>
        <authorList>
            <consortium name="Lawrence Berkeley National Laboratory"/>
            <person name="Harder C.B."/>
            <person name="Miyauchi S."/>
            <person name="Viragh M."/>
            <person name="Kuo A."/>
            <person name="Thoen E."/>
            <person name="Andreopoulos B."/>
            <person name="Lu D."/>
            <person name="Skrede I."/>
            <person name="Drula E."/>
            <person name="Henrissat B."/>
            <person name="Morin E."/>
            <person name="Kohler A."/>
            <person name="Barry K."/>
            <person name="LaButti K."/>
            <person name="Morin E."/>
            <person name="Salamov A."/>
            <person name="Lipzen A."/>
            <person name="Mereny Z."/>
            <person name="Hegedus B."/>
            <person name="Baldrian P."/>
            <person name="Stursova M."/>
            <person name="Weitz H."/>
            <person name="Taylor A."/>
            <person name="Grigoriev I.V."/>
            <person name="Nagy L.G."/>
            <person name="Martin F."/>
            <person name="Kauserud H."/>
        </authorList>
    </citation>
    <scope>NUCLEOTIDE SEQUENCE</scope>
    <source>
        <strain evidence="2">CBHHK067</strain>
    </source>
</reference>
<dbReference type="AlphaFoldDB" id="A0AAD7AY26"/>
<accession>A0AAD7AY26</accession>
<dbReference type="Proteomes" id="UP001221757">
    <property type="component" value="Unassembled WGS sequence"/>
</dbReference>
<proteinExistence type="predicted"/>
<sequence>MAVLGSTNGSHTVQHCQDRTIDANTLPQTPADEWAGNTNGVLGMQETDMAGPSVPGAFPEDTPELARAARRARRAGLTGPVRRVAVPVRRGFQNFFYGTATGRI</sequence>
<dbReference type="EMBL" id="JARKIE010001245">
    <property type="protein sequence ID" value="KAJ7604006.1"/>
    <property type="molecule type" value="Genomic_DNA"/>
</dbReference>
<keyword evidence="3" id="KW-1185">Reference proteome</keyword>
<evidence type="ECO:0000256" key="1">
    <source>
        <dbReference type="SAM" id="MobiDB-lite"/>
    </source>
</evidence>
<protein>
    <submittedName>
        <fullName evidence="2">Uncharacterized protein</fullName>
    </submittedName>
</protein>
<gene>
    <name evidence="2" type="ORF">B0H17DRAFT_1222314</name>
</gene>
<name>A0AAD7AY26_MYCRO</name>
<evidence type="ECO:0000313" key="2">
    <source>
        <dbReference type="EMBL" id="KAJ7604006.1"/>
    </source>
</evidence>